<organism evidence="3 4">
    <name type="scientific">Streptomyces albus</name>
    <dbReference type="NCBI Taxonomy" id="1888"/>
    <lineage>
        <taxon>Bacteria</taxon>
        <taxon>Bacillati</taxon>
        <taxon>Actinomycetota</taxon>
        <taxon>Actinomycetes</taxon>
        <taxon>Kitasatosporales</taxon>
        <taxon>Streptomycetaceae</taxon>
        <taxon>Streptomyces</taxon>
    </lineage>
</organism>
<keyword evidence="2" id="KW-1133">Transmembrane helix</keyword>
<dbReference type="AlphaFoldDB" id="A0A8H1QKT7"/>
<feature type="transmembrane region" description="Helical" evidence="2">
    <location>
        <begin position="102"/>
        <end position="119"/>
    </location>
</feature>
<feature type="compositionally biased region" description="Basic residues" evidence="1">
    <location>
        <begin position="20"/>
        <end position="38"/>
    </location>
</feature>
<feature type="transmembrane region" description="Helical" evidence="2">
    <location>
        <begin position="73"/>
        <end position="90"/>
    </location>
</feature>
<keyword evidence="2" id="KW-0472">Membrane</keyword>
<gene>
    <name evidence="3" type="ORF">D8771_29715</name>
</gene>
<dbReference type="GeneID" id="75181458"/>
<feature type="region of interest" description="Disordered" evidence="1">
    <location>
        <begin position="1"/>
        <end position="38"/>
    </location>
</feature>
<comment type="caution">
    <text evidence="3">The sequence shown here is derived from an EMBL/GenBank/DDBJ whole genome shotgun (WGS) entry which is preliminary data.</text>
</comment>
<feature type="transmembrane region" description="Helical" evidence="2">
    <location>
        <begin position="238"/>
        <end position="255"/>
    </location>
</feature>
<proteinExistence type="predicted"/>
<accession>A0A8H1QKT7</accession>
<dbReference type="Gene3D" id="1.10.3210.10">
    <property type="entry name" value="Hypothetical protein af1432"/>
    <property type="match status" value="1"/>
</dbReference>
<dbReference type="EMBL" id="RCIY01000103">
    <property type="protein sequence ID" value="TGG76749.1"/>
    <property type="molecule type" value="Genomic_DNA"/>
</dbReference>
<dbReference type="PANTHER" id="PTHR45228:SF4">
    <property type="entry name" value="LIPOPROTEIN"/>
    <property type="match status" value="1"/>
</dbReference>
<name>A0A8H1QKT7_9ACTN</name>
<feature type="transmembrane region" description="Helical" evidence="2">
    <location>
        <begin position="161"/>
        <end position="177"/>
    </location>
</feature>
<dbReference type="PANTHER" id="PTHR45228">
    <property type="entry name" value="CYCLIC DI-GMP PHOSPHODIESTERASE TM_0186-RELATED"/>
    <property type="match status" value="1"/>
</dbReference>
<dbReference type="Proteomes" id="UP000298111">
    <property type="component" value="Unassembled WGS sequence"/>
</dbReference>
<dbReference type="InterPro" id="IPR003607">
    <property type="entry name" value="HD/PDEase_dom"/>
</dbReference>
<sequence length="459" mass="46879">MSRRAWWPSPARTDSAVGRKQQRYVSARRPRTRQPAPHRRGLARCVAAAHLAAALAVVAALCHTLEHGLVQPGVAVGFGLVVAVGELVRVRLPDADGGGRTTGLLSGAGALGYALLAAMEQPPGGHGVGQTVAVAVVGSLVGLVPHVALGQAPPPQPAARLALGVGGAALCGGTLLAEGPLGRAAEPGPVLLVCLLALALLTGYADALLAAATAVVGAAGREPGPQRPSLRAELRTRAVLVPSVAVTAVLLAVAVAGAGPWVLPLCCAPLLLVQFVLRRRAPARAAHRRTLASLARAPEVAGCTPPGHARRVADLSRAVGRELGLTGAELTALEYAALTHDVGQLSLTDPVPGGVTAALEPGRQRRIALLGGAVVRQTGVRWRVASAVEGQADPYREQSVTARVVTTVNAYDDLTAGSGTADAAARERALRALRTATGRDHEPRVVEALSRVVSRPAHL</sequence>
<feature type="transmembrane region" description="Helical" evidence="2">
    <location>
        <begin position="41"/>
        <end position="61"/>
    </location>
</feature>
<keyword evidence="2" id="KW-0812">Transmembrane</keyword>
<feature type="transmembrane region" description="Helical" evidence="2">
    <location>
        <begin position="131"/>
        <end position="149"/>
    </location>
</feature>
<reference evidence="3 4" key="1">
    <citation type="submission" date="2018-10" db="EMBL/GenBank/DDBJ databases">
        <title>Isolation of pseudouridimycin from Streptomyces albus DSM 40763.</title>
        <authorList>
            <person name="Rosenqvist P."/>
            <person name="Metsae-Ketelae M."/>
            <person name="Virta P."/>
        </authorList>
    </citation>
    <scope>NUCLEOTIDE SEQUENCE [LARGE SCALE GENOMIC DNA]</scope>
    <source>
        <strain evidence="3 4">DSM 40763</strain>
    </source>
</reference>
<evidence type="ECO:0000313" key="4">
    <source>
        <dbReference type="Proteomes" id="UP000298111"/>
    </source>
</evidence>
<dbReference type="RefSeq" id="WP_135567693.1">
    <property type="nucleotide sequence ID" value="NZ_CP103060.1"/>
</dbReference>
<protein>
    <recommendedName>
        <fullName evidence="5">Metal-dependent phosphohydrolase</fullName>
    </recommendedName>
</protein>
<evidence type="ECO:0000256" key="2">
    <source>
        <dbReference type="SAM" id="Phobius"/>
    </source>
</evidence>
<evidence type="ECO:0000256" key="1">
    <source>
        <dbReference type="SAM" id="MobiDB-lite"/>
    </source>
</evidence>
<dbReference type="SUPFAM" id="SSF109604">
    <property type="entry name" value="HD-domain/PDEase-like"/>
    <property type="match status" value="1"/>
</dbReference>
<dbReference type="InterPro" id="IPR052020">
    <property type="entry name" value="Cyclic_di-GMP/3'3'-cGAMP_PDE"/>
</dbReference>
<evidence type="ECO:0008006" key="5">
    <source>
        <dbReference type="Google" id="ProtNLM"/>
    </source>
</evidence>
<dbReference type="CDD" id="cd00077">
    <property type="entry name" value="HDc"/>
    <property type="match status" value="1"/>
</dbReference>
<evidence type="ECO:0000313" key="3">
    <source>
        <dbReference type="EMBL" id="TGG76749.1"/>
    </source>
</evidence>
<feature type="transmembrane region" description="Helical" evidence="2">
    <location>
        <begin position="189"/>
        <end position="217"/>
    </location>
</feature>